<dbReference type="AlphaFoldDB" id="A0A1G5G2U9"/>
<proteinExistence type="predicted"/>
<gene>
    <name evidence="2" type="ORF">SAMN05216233_109163</name>
</gene>
<dbReference type="OrthoDB" id="280278at2"/>
<evidence type="ECO:0008006" key="4">
    <source>
        <dbReference type="Google" id="ProtNLM"/>
    </source>
</evidence>
<name>A0A1G5G2U9_9BACT</name>
<dbReference type="STRING" id="419481.SAMN05216233_109163"/>
<accession>A0A1G5G2U9</accession>
<dbReference type="Proteomes" id="UP000198870">
    <property type="component" value="Unassembled WGS sequence"/>
</dbReference>
<feature type="compositionally biased region" description="Basic residues" evidence="1">
    <location>
        <begin position="110"/>
        <end position="134"/>
    </location>
</feature>
<dbReference type="EMBL" id="FMUX01000009">
    <property type="protein sequence ID" value="SCY45657.1"/>
    <property type="molecule type" value="Genomic_DNA"/>
</dbReference>
<sequence length="134" mass="14882">MIIALCVWQNRIAPVFDVGTTLLLVELDEDRVMRRTMERVPEDPAGKIHWLVTAGVSELICGAVSRPVRMMLEAGGIVTHDFLAGDADTLIGVRLDTGTVPEHFRMPGCGRRRRRRDGRGKGQHQCKGGRHASR</sequence>
<organism evidence="2 3">
    <name type="scientific">Desulfoluna spongiiphila</name>
    <dbReference type="NCBI Taxonomy" id="419481"/>
    <lineage>
        <taxon>Bacteria</taxon>
        <taxon>Pseudomonadati</taxon>
        <taxon>Thermodesulfobacteriota</taxon>
        <taxon>Desulfobacteria</taxon>
        <taxon>Desulfobacterales</taxon>
        <taxon>Desulfolunaceae</taxon>
        <taxon>Desulfoluna</taxon>
    </lineage>
</organism>
<evidence type="ECO:0000313" key="2">
    <source>
        <dbReference type="EMBL" id="SCY45657.1"/>
    </source>
</evidence>
<evidence type="ECO:0000313" key="3">
    <source>
        <dbReference type="Proteomes" id="UP000198870"/>
    </source>
</evidence>
<keyword evidence="3" id="KW-1185">Reference proteome</keyword>
<evidence type="ECO:0000256" key="1">
    <source>
        <dbReference type="SAM" id="MobiDB-lite"/>
    </source>
</evidence>
<dbReference type="SUPFAM" id="SSF53146">
    <property type="entry name" value="Nitrogenase accessory factor-like"/>
    <property type="match status" value="1"/>
</dbReference>
<protein>
    <recommendedName>
        <fullName evidence="4">Dinitrogenase iron-molybdenum cofactor biosynthesis domain-containing protein</fullName>
    </recommendedName>
</protein>
<reference evidence="2 3" key="1">
    <citation type="submission" date="2016-10" db="EMBL/GenBank/DDBJ databases">
        <authorList>
            <person name="de Groot N.N."/>
        </authorList>
    </citation>
    <scope>NUCLEOTIDE SEQUENCE [LARGE SCALE GENOMIC DNA]</scope>
    <source>
        <strain evidence="2 3">AA1</strain>
    </source>
</reference>
<dbReference type="RefSeq" id="WP_092211227.1">
    <property type="nucleotide sequence ID" value="NZ_FMUX01000009.1"/>
</dbReference>
<dbReference type="InterPro" id="IPR036105">
    <property type="entry name" value="DiNase_FeMo-co_biosyn_sf"/>
</dbReference>
<feature type="region of interest" description="Disordered" evidence="1">
    <location>
        <begin position="107"/>
        <end position="134"/>
    </location>
</feature>